<reference evidence="3 4" key="1">
    <citation type="submission" date="2021-02" db="EMBL/GenBank/DDBJ databases">
        <authorList>
            <person name="Han P."/>
        </authorList>
    </citation>
    <scope>NUCLEOTIDE SEQUENCE [LARGE SCALE GENOMIC DNA]</scope>
    <source>
        <strain evidence="3">Candidatus Nitrospira sp. ZN2</strain>
    </source>
</reference>
<dbReference type="RefSeq" id="WP_213044003.1">
    <property type="nucleotide sequence ID" value="NZ_CAJNBJ010000020.1"/>
</dbReference>
<accession>A0ABM8S8I1</accession>
<proteinExistence type="predicted"/>
<name>A0ABM8S8I1_9BACT</name>
<evidence type="ECO:0000256" key="2">
    <source>
        <dbReference type="SAM" id="Phobius"/>
    </source>
</evidence>
<evidence type="ECO:0000313" key="4">
    <source>
        <dbReference type="Proteomes" id="UP000675880"/>
    </source>
</evidence>
<organism evidence="3 4">
    <name type="scientific">Nitrospira defluvii</name>
    <dbReference type="NCBI Taxonomy" id="330214"/>
    <lineage>
        <taxon>Bacteria</taxon>
        <taxon>Pseudomonadati</taxon>
        <taxon>Nitrospirota</taxon>
        <taxon>Nitrospiria</taxon>
        <taxon>Nitrospirales</taxon>
        <taxon>Nitrospiraceae</taxon>
        <taxon>Nitrospira</taxon>
    </lineage>
</organism>
<dbReference type="EMBL" id="CAJNBJ010000020">
    <property type="protein sequence ID" value="CAE6794438.1"/>
    <property type="molecule type" value="Genomic_DNA"/>
</dbReference>
<protein>
    <submittedName>
        <fullName evidence="3">Uncharacterized protein</fullName>
    </submittedName>
</protein>
<keyword evidence="2" id="KW-0472">Membrane</keyword>
<keyword evidence="2" id="KW-1133">Transmembrane helix</keyword>
<evidence type="ECO:0000313" key="3">
    <source>
        <dbReference type="EMBL" id="CAE6794438.1"/>
    </source>
</evidence>
<feature type="transmembrane region" description="Helical" evidence="2">
    <location>
        <begin position="626"/>
        <end position="646"/>
    </location>
</feature>
<gene>
    <name evidence="3" type="ORF">NSPZN2_70021</name>
</gene>
<sequence>MSSRPAYSFFPWLRQGLGNQITDTDTAGRVKLRSEIPIALELTGSGLSANLVQQIPLAPRNVPLAGPGDIVGIESRAIVRTEPRDWITNFEPNYVPCIEFYDEDFPWRYTPAKADTATHRLRPWIALVVLEEGTEFKEGANLGDRSLPYIVVDDPARFPPADQLWAWAHVHVNRSMIDTGMRTPALGTAVPAGTNPSHPAVQRLEQTLDENADLAYSRLICPRKLKDNTAYHAFVVPVFETGRLAGLGLDPSKAPEAMQSAWGTYPGAASIPREQGTNYPYYHRWYFRTGTVGDFEYLVRLLKPRTVDKRVGTRDMDVQDPDANLPGIADPALAGVLKLGGALKVPRKALSDPDWAYLQAHENWATPYPRPFQEKLATLINLADDYQVKAAPAANSAAALTPGLAGDQDPLITPPLYGQWHALQRRLLKERDGTNVLNRNNWFHQLNLDPRHRVTAGFGTKVVQQKQEDLMAAAWQQIGAVLEAQRRIRDGQLVKQVSWIWYARHIKPMLTTNPERAFTIAAPVHNRIIAGNLTVAHTIRQSALPAAAMSAPVRRMLRPRARLATALPIAAPGQPQDLLRRLNNKEVSAAPPRIRPPKLVTPGDVAAKLRPPIPGFLMNWLRKLRFLPWVILLLLLITALLLWMLLPSGSTIATAIGGVAAVLFAVLRRWSADLTKADTLDDVVATPADVASMPKLPHFTIAQPGQDPAPATGSSDSLEGTNFKDGLRGARTLIGGSKAAAAGEAAKGPAGASLTFTTIAAAVVTAINPDVTVPLRTLTGIKLPTRLAPMVTEQFREPFAYPQFDMPMYKPLIDISSELFLPNLNLIEQNTIILLEQNFSFIEAYMIGLNHELGRELMWREYPTDQHGSYFRQFWDVRAFLDAQPEADPEAQKEKLRDITKLHQWSRTSSLKDHDNRQSSGAAKNELVLTIRGELLKKYPNAVIYAHRAEWQLKTDGSKDIDPTQERRLVALTAAEEDNPPKSKVRTPQYEAKVDPDIFFFGFDLTDSEVKGGTGEDPGDDPGWFFIIKERPGEPRFGFDIGAADPSKIHVWNDLGWDNVQSGPAGSYVVIDSTMSAFEVKGLTLPDEKKEQHQDDVAIKWNKDMNAADVAYVLYQAPVLVAVHGAEMLRPEGQ</sequence>
<keyword evidence="2" id="KW-0812">Transmembrane</keyword>
<evidence type="ECO:0000256" key="1">
    <source>
        <dbReference type="SAM" id="MobiDB-lite"/>
    </source>
</evidence>
<feature type="transmembrane region" description="Helical" evidence="2">
    <location>
        <begin position="652"/>
        <end position="670"/>
    </location>
</feature>
<dbReference type="Proteomes" id="UP000675880">
    <property type="component" value="Unassembled WGS sequence"/>
</dbReference>
<keyword evidence="4" id="KW-1185">Reference proteome</keyword>
<feature type="region of interest" description="Disordered" evidence="1">
    <location>
        <begin position="701"/>
        <end position="721"/>
    </location>
</feature>
<comment type="caution">
    <text evidence="3">The sequence shown here is derived from an EMBL/GenBank/DDBJ whole genome shotgun (WGS) entry which is preliminary data.</text>
</comment>